<accession>A0A8J7KDC2</accession>
<sequence length="159" mass="19512">MSTYIYIKNYYLEEIKTIIQEHLNSIYHENSTIEVEILMKNSRTYFIKFNEELAFEELLDWINTFFSNRPSNERITIIEGYQPLNKVDYKYYFIEDNLFANNSKNQVFKIEHFEELILIESKEIIFDTTPIPKKNIHSMLTLKFEKPLKKWWKFWKKQS</sequence>
<name>A0A8J7KDC2_9FLAO</name>
<gene>
    <name evidence="1" type="ORF">IM532_06770</name>
</gene>
<proteinExistence type="predicted"/>
<evidence type="ECO:0000313" key="2">
    <source>
        <dbReference type="Proteomes" id="UP000608754"/>
    </source>
</evidence>
<reference evidence="1" key="1">
    <citation type="submission" date="2020-10" db="EMBL/GenBank/DDBJ databases">
        <authorList>
            <person name="Lu T."/>
            <person name="Wang Q."/>
            <person name="Han X."/>
        </authorList>
    </citation>
    <scope>NUCLEOTIDE SEQUENCE</scope>
    <source>
        <strain evidence="1">WQ 117</strain>
    </source>
</reference>
<dbReference type="Proteomes" id="UP000608754">
    <property type="component" value="Unassembled WGS sequence"/>
</dbReference>
<comment type="caution">
    <text evidence="1">The sequence shown here is derived from an EMBL/GenBank/DDBJ whole genome shotgun (WGS) entry which is preliminary data.</text>
</comment>
<dbReference type="AlphaFoldDB" id="A0A8J7KDC2"/>
<keyword evidence="2" id="KW-1185">Reference proteome</keyword>
<protein>
    <submittedName>
        <fullName evidence="1">Uncharacterized protein</fullName>
    </submittedName>
</protein>
<organism evidence="1 2">
    <name type="scientific">Faecalibacter rhinopitheci</name>
    <dbReference type="NCBI Taxonomy" id="2779678"/>
    <lineage>
        <taxon>Bacteria</taxon>
        <taxon>Pseudomonadati</taxon>
        <taxon>Bacteroidota</taxon>
        <taxon>Flavobacteriia</taxon>
        <taxon>Flavobacteriales</taxon>
        <taxon>Weeksellaceae</taxon>
        <taxon>Faecalibacter</taxon>
    </lineage>
</organism>
<dbReference type="RefSeq" id="WP_194182703.1">
    <property type="nucleotide sequence ID" value="NZ_JADGIK010000004.1"/>
</dbReference>
<evidence type="ECO:0000313" key="1">
    <source>
        <dbReference type="EMBL" id="MBF0597151.1"/>
    </source>
</evidence>
<dbReference type="EMBL" id="JADGIK010000004">
    <property type="protein sequence ID" value="MBF0597151.1"/>
    <property type="molecule type" value="Genomic_DNA"/>
</dbReference>